<reference evidence="8" key="1">
    <citation type="submission" date="2021-02" db="EMBL/GenBank/DDBJ databases">
        <authorList>
            <person name="Nowell W R."/>
        </authorList>
    </citation>
    <scope>NUCLEOTIDE SEQUENCE</scope>
</reference>
<evidence type="ECO:0000313" key="8">
    <source>
        <dbReference type="EMBL" id="CAF1004514.1"/>
    </source>
</evidence>
<dbReference type="EMBL" id="CAJNOQ010003286">
    <property type="protein sequence ID" value="CAF1004514.1"/>
    <property type="molecule type" value="Genomic_DNA"/>
</dbReference>
<dbReference type="InterPro" id="IPR040223">
    <property type="entry name" value="PAR_bZIP"/>
</dbReference>
<feature type="compositionally biased region" description="Basic and acidic residues" evidence="6">
    <location>
        <begin position="1"/>
        <end position="10"/>
    </location>
</feature>
<dbReference type="AlphaFoldDB" id="A0A814H3E3"/>
<keyword evidence="5" id="KW-0539">Nucleus</keyword>
<evidence type="ECO:0000259" key="7">
    <source>
        <dbReference type="Pfam" id="PF07716"/>
    </source>
</evidence>
<dbReference type="CDD" id="cd14695">
    <property type="entry name" value="bZIP_HLF"/>
    <property type="match status" value="1"/>
</dbReference>
<dbReference type="InterPro" id="IPR004827">
    <property type="entry name" value="bZIP"/>
</dbReference>
<evidence type="ECO:0000256" key="6">
    <source>
        <dbReference type="SAM" id="MobiDB-lite"/>
    </source>
</evidence>
<evidence type="ECO:0000256" key="3">
    <source>
        <dbReference type="ARBA" id="ARBA00023125"/>
    </source>
</evidence>
<dbReference type="PANTHER" id="PTHR11988">
    <property type="entry name" value="THYROTROPH EMBRYONIC FACTOR RELATED"/>
    <property type="match status" value="1"/>
</dbReference>
<dbReference type="GO" id="GO:0000978">
    <property type="term" value="F:RNA polymerase II cis-regulatory region sequence-specific DNA binding"/>
    <property type="evidence" value="ECO:0007669"/>
    <property type="project" value="TreeGrafter"/>
</dbReference>
<feature type="region of interest" description="Disordered" evidence="6">
    <location>
        <begin position="397"/>
        <end position="428"/>
    </location>
</feature>
<organism evidence="8 10">
    <name type="scientific">Didymodactylos carnosus</name>
    <dbReference type="NCBI Taxonomy" id="1234261"/>
    <lineage>
        <taxon>Eukaryota</taxon>
        <taxon>Metazoa</taxon>
        <taxon>Spiralia</taxon>
        <taxon>Gnathifera</taxon>
        <taxon>Rotifera</taxon>
        <taxon>Eurotatoria</taxon>
        <taxon>Bdelloidea</taxon>
        <taxon>Philodinida</taxon>
        <taxon>Philodinidae</taxon>
        <taxon>Didymodactylos</taxon>
    </lineage>
</organism>
<keyword evidence="3" id="KW-0238">DNA-binding</keyword>
<protein>
    <recommendedName>
        <fullName evidence="7">BZIP domain-containing protein</fullName>
    </recommendedName>
</protein>
<feature type="region of interest" description="Disordered" evidence="6">
    <location>
        <begin position="456"/>
        <end position="500"/>
    </location>
</feature>
<dbReference type="Pfam" id="PF07716">
    <property type="entry name" value="bZIP_2"/>
    <property type="match status" value="1"/>
</dbReference>
<evidence type="ECO:0000313" key="9">
    <source>
        <dbReference type="EMBL" id="CAF3775876.1"/>
    </source>
</evidence>
<dbReference type="Proteomes" id="UP000681722">
    <property type="component" value="Unassembled WGS sequence"/>
</dbReference>
<evidence type="ECO:0000256" key="2">
    <source>
        <dbReference type="ARBA" id="ARBA00023015"/>
    </source>
</evidence>
<dbReference type="GO" id="GO:0000981">
    <property type="term" value="F:DNA-binding transcription factor activity, RNA polymerase II-specific"/>
    <property type="evidence" value="ECO:0007669"/>
    <property type="project" value="TreeGrafter"/>
</dbReference>
<keyword evidence="4" id="KW-0804">Transcription</keyword>
<evidence type="ECO:0000256" key="5">
    <source>
        <dbReference type="ARBA" id="ARBA00023242"/>
    </source>
</evidence>
<feature type="compositionally biased region" description="Polar residues" evidence="6">
    <location>
        <begin position="227"/>
        <end position="253"/>
    </location>
</feature>
<dbReference type="SUPFAM" id="SSF57959">
    <property type="entry name" value="Leucine zipper domain"/>
    <property type="match status" value="1"/>
</dbReference>
<evidence type="ECO:0000256" key="1">
    <source>
        <dbReference type="ARBA" id="ARBA00004123"/>
    </source>
</evidence>
<dbReference type="Proteomes" id="UP000663829">
    <property type="component" value="Unassembled WGS sequence"/>
</dbReference>
<feature type="domain" description="BZIP" evidence="7">
    <location>
        <begin position="468"/>
        <end position="499"/>
    </location>
</feature>
<feature type="compositionally biased region" description="Basic and acidic residues" evidence="6">
    <location>
        <begin position="466"/>
        <end position="500"/>
    </location>
</feature>
<evidence type="ECO:0000256" key="4">
    <source>
        <dbReference type="ARBA" id="ARBA00023163"/>
    </source>
</evidence>
<dbReference type="GO" id="GO:0005634">
    <property type="term" value="C:nucleus"/>
    <property type="evidence" value="ECO:0007669"/>
    <property type="project" value="UniProtKB-SubCell"/>
</dbReference>
<feature type="compositionally biased region" description="Low complexity" evidence="6">
    <location>
        <begin position="179"/>
        <end position="193"/>
    </location>
</feature>
<proteinExistence type="predicted"/>
<dbReference type="PANTHER" id="PTHR11988:SF56">
    <property type="entry name" value="TRANSCRIPTION FACTOR CES-2"/>
    <property type="match status" value="1"/>
</dbReference>
<evidence type="ECO:0000313" key="10">
    <source>
        <dbReference type="Proteomes" id="UP000663829"/>
    </source>
</evidence>
<feature type="compositionally biased region" description="Low complexity" evidence="6">
    <location>
        <begin position="400"/>
        <end position="419"/>
    </location>
</feature>
<comment type="caution">
    <text evidence="8">The sequence shown here is derived from an EMBL/GenBank/DDBJ whole genome shotgun (WGS) entry which is preliminary data.</text>
</comment>
<name>A0A814H3E3_9BILA</name>
<feature type="region of interest" description="Disordered" evidence="6">
    <location>
        <begin position="342"/>
        <end position="373"/>
    </location>
</feature>
<feature type="compositionally biased region" description="Polar residues" evidence="6">
    <location>
        <begin position="11"/>
        <end position="37"/>
    </location>
</feature>
<feature type="compositionally biased region" description="Polar residues" evidence="6">
    <location>
        <begin position="349"/>
        <end position="368"/>
    </location>
</feature>
<sequence length="500" mass="56007">MLRIETKPADSNESNHLLETQIKSSNDQPPPLQQQTNQHHRLQLLAQAVEKIEYDCSKKEKLMAVGGVNKKNETKKANNQNSHKKFMLNDIPVEMRKMSSSSSTNNQIQQQVAEQLAALYTATASTSNGIEMTQSQQDVLLKIIIQQNPQATAVAAVIAAAAALQQKQNYETSTHQTLSPPSTSASSPSPTNPHNQIDSPIDFSSRQRNSLDDDDTMSIKDSDNEGSEISSVYHQERSPVTTRNLPSPPTSETAASMYDKLLLSGMINTVSTPPTTPISSSNTASVSNSSVFPFMMTNKNGKPTRPFKAYPRDPLMLSLGYCSPLLQTSEHPNNVLNMLAQVQQQQQQSRSVPSTPNDIKSPAFSQNHRQYRKRLQHTHERLQQRLNETHLKTLAVDGNQQQQQQQQKQQHSQSSTSPTQLPPKKRHRSHTLIIDNNNNTNSTSYNEDPLINGFQLQSSQDADLNATKDEAYWERRRKNNEAAKRSRDARRAKEDEIAIR</sequence>
<keyword evidence="2" id="KW-0805">Transcription regulation</keyword>
<feature type="region of interest" description="Disordered" evidence="6">
    <location>
        <begin position="1"/>
        <end position="38"/>
    </location>
</feature>
<gene>
    <name evidence="8" type="ORF">GPM918_LOCUS13937</name>
    <name evidence="9" type="ORF">SRO942_LOCUS13937</name>
</gene>
<accession>A0A814H3E3</accession>
<keyword evidence="10" id="KW-1185">Reference proteome</keyword>
<dbReference type="EMBL" id="CAJOBC010003286">
    <property type="protein sequence ID" value="CAF3775876.1"/>
    <property type="molecule type" value="Genomic_DNA"/>
</dbReference>
<feature type="compositionally biased region" description="Polar residues" evidence="6">
    <location>
        <begin position="194"/>
        <end position="208"/>
    </location>
</feature>
<comment type="subcellular location">
    <subcellularLocation>
        <location evidence="1">Nucleus</location>
    </subcellularLocation>
</comment>
<dbReference type="InterPro" id="IPR046347">
    <property type="entry name" value="bZIP_sf"/>
</dbReference>
<feature type="region of interest" description="Disordered" evidence="6">
    <location>
        <begin position="171"/>
        <end position="253"/>
    </location>
</feature>
<dbReference type="Gene3D" id="1.20.5.170">
    <property type="match status" value="1"/>
</dbReference>